<feature type="domain" description="AB hydrolase-1" evidence="1">
    <location>
        <begin position="31"/>
        <end position="156"/>
    </location>
</feature>
<dbReference type="PANTHER" id="PTHR43798:SF33">
    <property type="entry name" value="HYDROLASE, PUTATIVE (AFU_ORTHOLOGUE AFUA_2G14860)-RELATED"/>
    <property type="match status" value="1"/>
</dbReference>
<accession>A0A9P5LCL8</accession>
<dbReference type="PANTHER" id="PTHR43798">
    <property type="entry name" value="MONOACYLGLYCEROL LIPASE"/>
    <property type="match status" value="1"/>
</dbReference>
<dbReference type="GO" id="GO:0016020">
    <property type="term" value="C:membrane"/>
    <property type="evidence" value="ECO:0007669"/>
    <property type="project" value="TreeGrafter"/>
</dbReference>
<dbReference type="PRINTS" id="PR00412">
    <property type="entry name" value="EPOXHYDRLASE"/>
</dbReference>
<dbReference type="AlphaFoldDB" id="A0A9P5LCL8"/>
<dbReference type="SUPFAM" id="SSF53474">
    <property type="entry name" value="alpha/beta-Hydrolases"/>
    <property type="match status" value="1"/>
</dbReference>
<evidence type="ECO:0000313" key="3">
    <source>
        <dbReference type="Proteomes" id="UP000722485"/>
    </source>
</evidence>
<sequence>MEALDSKRYKSLCTSTGNSYRYYSSTRSQNPTFLFIHGFPNTANIWRGHIAHFEGLGFCCIAPDMLGFGGSDKPYDPQQYVAKSLAQSLVDILDAEKIDKVVVVAHDWGCQAASRLVMYYPSRVASLVLAAVPYYEPAPFDLNTYNDQTEEAFGYSSFGYWDVFAGETNLLSEHAESLYCLFNAQDPEMWKKHFMPRGALKKWLENDRKCTVGEYETDVDRREFLANDWTAATQYYQYFIKNLHWDNVPK</sequence>
<dbReference type="InterPro" id="IPR000073">
    <property type="entry name" value="AB_hydrolase_1"/>
</dbReference>
<protein>
    <recommendedName>
        <fullName evidence="1">AB hydrolase-1 domain-containing protein</fullName>
    </recommendedName>
</protein>
<organism evidence="2 3">
    <name type="scientific">Cylindrodendrum hubeiense</name>
    <dbReference type="NCBI Taxonomy" id="595255"/>
    <lineage>
        <taxon>Eukaryota</taxon>
        <taxon>Fungi</taxon>
        <taxon>Dikarya</taxon>
        <taxon>Ascomycota</taxon>
        <taxon>Pezizomycotina</taxon>
        <taxon>Sordariomycetes</taxon>
        <taxon>Hypocreomycetidae</taxon>
        <taxon>Hypocreales</taxon>
        <taxon>Nectriaceae</taxon>
        <taxon>Cylindrodendrum</taxon>
    </lineage>
</organism>
<dbReference type="InterPro" id="IPR000639">
    <property type="entry name" value="Epox_hydrolase-like"/>
</dbReference>
<evidence type="ECO:0000259" key="1">
    <source>
        <dbReference type="Pfam" id="PF00561"/>
    </source>
</evidence>
<dbReference type="EMBL" id="JAANBB010000011">
    <property type="protein sequence ID" value="KAF7556595.1"/>
    <property type="molecule type" value="Genomic_DNA"/>
</dbReference>
<dbReference type="GO" id="GO:0046464">
    <property type="term" value="P:acylglycerol catabolic process"/>
    <property type="evidence" value="ECO:0007669"/>
    <property type="project" value="TreeGrafter"/>
</dbReference>
<dbReference type="Pfam" id="PF00561">
    <property type="entry name" value="Abhydrolase_1"/>
    <property type="match status" value="1"/>
</dbReference>
<keyword evidence="3" id="KW-1185">Reference proteome</keyword>
<dbReference type="InterPro" id="IPR050266">
    <property type="entry name" value="AB_hydrolase_sf"/>
</dbReference>
<comment type="caution">
    <text evidence="2">The sequence shown here is derived from an EMBL/GenBank/DDBJ whole genome shotgun (WGS) entry which is preliminary data.</text>
</comment>
<evidence type="ECO:0000313" key="2">
    <source>
        <dbReference type="EMBL" id="KAF7556595.1"/>
    </source>
</evidence>
<name>A0A9P5LCL8_9HYPO</name>
<dbReference type="OrthoDB" id="284184at2759"/>
<reference evidence="2" key="1">
    <citation type="submission" date="2020-03" db="EMBL/GenBank/DDBJ databases">
        <title>Draft Genome Sequence of Cylindrodendrum hubeiense.</title>
        <authorList>
            <person name="Buettner E."/>
            <person name="Kellner H."/>
        </authorList>
    </citation>
    <scope>NUCLEOTIDE SEQUENCE</scope>
    <source>
        <strain evidence="2">IHI 201604</strain>
    </source>
</reference>
<dbReference type="Proteomes" id="UP000722485">
    <property type="component" value="Unassembled WGS sequence"/>
</dbReference>
<proteinExistence type="predicted"/>
<dbReference type="Gene3D" id="3.40.50.1820">
    <property type="entry name" value="alpha/beta hydrolase"/>
    <property type="match status" value="1"/>
</dbReference>
<dbReference type="InterPro" id="IPR029058">
    <property type="entry name" value="AB_hydrolase_fold"/>
</dbReference>
<gene>
    <name evidence="2" type="ORF">G7Z17_g1291</name>
</gene>
<dbReference type="GO" id="GO:0047372">
    <property type="term" value="F:monoacylglycerol lipase activity"/>
    <property type="evidence" value="ECO:0007669"/>
    <property type="project" value="TreeGrafter"/>
</dbReference>
<dbReference type="PRINTS" id="PR00111">
    <property type="entry name" value="ABHYDROLASE"/>
</dbReference>